<proteinExistence type="predicted"/>
<dbReference type="AlphaFoldDB" id="A0A8S4R7D5"/>
<comment type="caution">
    <text evidence="2">The sequence shown here is derived from an EMBL/GenBank/DDBJ whole genome shotgun (WGS) entry which is preliminary data.</text>
</comment>
<reference evidence="2" key="1">
    <citation type="submission" date="2022-03" db="EMBL/GenBank/DDBJ databases">
        <authorList>
            <person name="Lindestad O."/>
        </authorList>
    </citation>
    <scope>NUCLEOTIDE SEQUENCE</scope>
</reference>
<evidence type="ECO:0000256" key="1">
    <source>
        <dbReference type="SAM" id="Phobius"/>
    </source>
</evidence>
<evidence type="ECO:0000313" key="2">
    <source>
        <dbReference type="EMBL" id="CAH2232579.1"/>
    </source>
</evidence>
<feature type="transmembrane region" description="Helical" evidence="1">
    <location>
        <begin position="28"/>
        <end position="48"/>
    </location>
</feature>
<dbReference type="Proteomes" id="UP000838756">
    <property type="component" value="Unassembled WGS sequence"/>
</dbReference>
<keyword evidence="1" id="KW-0812">Transmembrane</keyword>
<protein>
    <submittedName>
        <fullName evidence="2">Jg10140 protein</fullName>
    </submittedName>
</protein>
<keyword evidence="1" id="KW-1133">Transmembrane helix</keyword>
<gene>
    <name evidence="2" type="primary">jg10140</name>
    <name evidence="2" type="ORF">PAEG_LOCUS10809</name>
</gene>
<evidence type="ECO:0000313" key="3">
    <source>
        <dbReference type="Proteomes" id="UP000838756"/>
    </source>
</evidence>
<keyword evidence="1" id="KW-0472">Membrane</keyword>
<organism evidence="2 3">
    <name type="scientific">Pararge aegeria aegeria</name>
    <dbReference type="NCBI Taxonomy" id="348720"/>
    <lineage>
        <taxon>Eukaryota</taxon>
        <taxon>Metazoa</taxon>
        <taxon>Ecdysozoa</taxon>
        <taxon>Arthropoda</taxon>
        <taxon>Hexapoda</taxon>
        <taxon>Insecta</taxon>
        <taxon>Pterygota</taxon>
        <taxon>Neoptera</taxon>
        <taxon>Endopterygota</taxon>
        <taxon>Lepidoptera</taxon>
        <taxon>Glossata</taxon>
        <taxon>Ditrysia</taxon>
        <taxon>Papilionoidea</taxon>
        <taxon>Nymphalidae</taxon>
        <taxon>Satyrinae</taxon>
        <taxon>Satyrini</taxon>
        <taxon>Parargina</taxon>
        <taxon>Pararge</taxon>
    </lineage>
</organism>
<name>A0A8S4R7D5_9NEOP</name>
<dbReference type="EMBL" id="CAKXAJ010024910">
    <property type="protein sequence ID" value="CAH2232579.1"/>
    <property type="molecule type" value="Genomic_DNA"/>
</dbReference>
<dbReference type="OrthoDB" id="2261376at2759"/>
<keyword evidence="3" id="KW-1185">Reference proteome</keyword>
<accession>A0A8S4R7D5</accession>
<sequence>MDPEKSRETEVTVDDILHILGPFGKFNVFNYLLILFPVLLAGMYSSVYNFEAMDLKYRCAIPECVDQEANFTAPYLEDGSPAKCMRYAPFVNFTSNENKLNDTCAPHFFDTSTEVKCDSYIYFEEHSIVKEVILDLPMHKFKEYVKTHLSQRGYYTIDEFLNDKVAWKHPAPLSSLTR</sequence>